<dbReference type="Proteomes" id="UP001403385">
    <property type="component" value="Unassembled WGS sequence"/>
</dbReference>
<comment type="caution">
    <text evidence="4">The sequence shown here is derived from an EMBL/GenBank/DDBJ whole genome shotgun (WGS) entry which is preliminary data.</text>
</comment>
<dbReference type="GO" id="GO:0009982">
    <property type="term" value="F:pseudouridine synthase activity"/>
    <property type="evidence" value="ECO:0007669"/>
    <property type="project" value="InterPro"/>
</dbReference>
<dbReference type="EMBL" id="JBDKWZ010000003">
    <property type="protein sequence ID" value="MEN7547672.1"/>
    <property type="molecule type" value="Genomic_DNA"/>
</dbReference>
<evidence type="ECO:0000259" key="3">
    <source>
        <dbReference type="Pfam" id="PF00849"/>
    </source>
</evidence>
<dbReference type="GO" id="GO:0001522">
    <property type="term" value="P:pseudouridine synthesis"/>
    <property type="evidence" value="ECO:0007669"/>
    <property type="project" value="InterPro"/>
</dbReference>
<dbReference type="Gene3D" id="3.30.2350.10">
    <property type="entry name" value="Pseudouridine synthase"/>
    <property type="match status" value="1"/>
</dbReference>
<proteinExistence type="inferred from homology"/>
<keyword evidence="2 4" id="KW-0413">Isomerase</keyword>
<feature type="domain" description="Pseudouridine synthase RsuA/RluA-like" evidence="3">
    <location>
        <begin position="12"/>
        <end position="168"/>
    </location>
</feature>
<evidence type="ECO:0000313" key="5">
    <source>
        <dbReference type="Proteomes" id="UP001403385"/>
    </source>
</evidence>
<name>A0AAW9S248_9BACT</name>
<comment type="similarity">
    <text evidence="1">Belongs to the pseudouridine synthase RluA family.</text>
</comment>
<protein>
    <submittedName>
        <fullName evidence="4">RluA family pseudouridine synthase</fullName>
        <ecNumber evidence="4">5.4.99.-</ecNumber>
    </submittedName>
</protein>
<dbReference type="RefSeq" id="WP_346820459.1">
    <property type="nucleotide sequence ID" value="NZ_JBDKWZ010000003.1"/>
</dbReference>
<dbReference type="InterPro" id="IPR050188">
    <property type="entry name" value="RluA_PseudoU_synthase"/>
</dbReference>
<dbReference type="PANTHER" id="PTHR21600:SF83">
    <property type="entry name" value="PSEUDOURIDYLATE SYNTHASE RPUSD4, MITOCHONDRIAL"/>
    <property type="match status" value="1"/>
</dbReference>
<dbReference type="SUPFAM" id="SSF55120">
    <property type="entry name" value="Pseudouridine synthase"/>
    <property type="match status" value="1"/>
</dbReference>
<dbReference type="GO" id="GO:0140098">
    <property type="term" value="F:catalytic activity, acting on RNA"/>
    <property type="evidence" value="ECO:0007669"/>
    <property type="project" value="UniProtKB-ARBA"/>
</dbReference>
<reference evidence="4 5" key="1">
    <citation type="submission" date="2024-04" db="EMBL/GenBank/DDBJ databases">
        <title>Novel genus in family Flammeovirgaceae.</title>
        <authorList>
            <person name="Nguyen T.H."/>
            <person name="Vuong T.Q."/>
            <person name="Le H."/>
            <person name="Kim S.-G."/>
        </authorList>
    </citation>
    <scope>NUCLEOTIDE SEQUENCE [LARGE SCALE GENOMIC DNA]</scope>
    <source>
        <strain evidence="4 5">JCM 23209</strain>
    </source>
</reference>
<dbReference type="EC" id="5.4.99.-" evidence="4"/>
<dbReference type="PROSITE" id="PS01129">
    <property type="entry name" value="PSI_RLU"/>
    <property type="match status" value="1"/>
</dbReference>
<sequence>MQPFQVLYEDNHLIAVNKPSGLLVQGDSTGDEPLSEMVKKYIKRKYNKPGQVFCGVIHRLDRPVSGVVVFARTSKALERMNKLFQNRDVDKTYWAVVHKRPPEDEDTITHYLIKDPSKNITKAYTRPSGKAQKAELHYKILGKVGSYYLLQVNPTTGRPHQIRAQLAKIGCPIKGDIKYGYSEKNRGGFIHLHARKLSFIHPVKKEPCLIDARVPQDSVWDQFRQLSN</sequence>
<dbReference type="GO" id="GO:0006396">
    <property type="term" value="P:RNA processing"/>
    <property type="evidence" value="ECO:0007669"/>
    <property type="project" value="UniProtKB-ARBA"/>
</dbReference>
<dbReference type="InterPro" id="IPR006145">
    <property type="entry name" value="PsdUridine_synth_RsuA/RluA"/>
</dbReference>
<dbReference type="GO" id="GO:0003723">
    <property type="term" value="F:RNA binding"/>
    <property type="evidence" value="ECO:0007669"/>
    <property type="project" value="InterPro"/>
</dbReference>
<gene>
    <name evidence="4" type="ORF">AAG747_07125</name>
</gene>
<keyword evidence="5" id="KW-1185">Reference proteome</keyword>
<evidence type="ECO:0000313" key="4">
    <source>
        <dbReference type="EMBL" id="MEN7547672.1"/>
    </source>
</evidence>
<dbReference type="InterPro" id="IPR020103">
    <property type="entry name" value="PsdUridine_synth_cat_dom_sf"/>
</dbReference>
<dbReference type="CDD" id="cd02869">
    <property type="entry name" value="PseudoU_synth_RluA_like"/>
    <property type="match status" value="1"/>
</dbReference>
<dbReference type="Pfam" id="PF00849">
    <property type="entry name" value="PseudoU_synth_2"/>
    <property type="match status" value="1"/>
</dbReference>
<dbReference type="AlphaFoldDB" id="A0AAW9S248"/>
<organism evidence="4 5">
    <name type="scientific">Rapidithrix thailandica</name>
    <dbReference type="NCBI Taxonomy" id="413964"/>
    <lineage>
        <taxon>Bacteria</taxon>
        <taxon>Pseudomonadati</taxon>
        <taxon>Bacteroidota</taxon>
        <taxon>Cytophagia</taxon>
        <taxon>Cytophagales</taxon>
        <taxon>Flammeovirgaceae</taxon>
        <taxon>Rapidithrix</taxon>
    </lineage>
</organism>
<accession>A0AAW9S248</accession>
<evidence type="ECO:0000256" key="1">
    <source>
        <dbReference type="ARBA" id="ARBA00010876"/>
    </source>
</evidence>
<dbReference type="PANTHER" id="PTHR21600">
    <property type="entry name" value="MITOCHONDRIAL RNA PSEUDOURIDINE SYNTHASE"/>
    <property type="match status" value="1"/>
</dbReference>
<dbReference type="InterPro" id="IPR006224">
    <property type="entry name" value="PsdUridine_synth_RluA-like_CS"/>
</dbReference>
<evidence type="ECO:0000256" key="2">
    <source>
        <dbReference type="ARBA" id="ARBA00023235"/>
    </source>
</evidence>